<dbReference type="NCBIfam" id="NF003965">
    <property type="entry name" value="PRK05457.1"/>
    <property type="match status" value="1"/>
</dbReference>
<feature type="transmembrane region" description="Helical" evidence="12">
    <location>
        <begin position="44"/>
        <end position="64"/>
    </location>
</feature>
<comment type="subcellular location">
    <subcellularLocation>
        <location evidence="1 12">Cell membrane</location>
        <topology evidence="1 12">Multi-pass membrane protein</topology>
    </subcellularLocation>
</comment>
<dbReference type="Proteomes" id="UP001297600">
    <property type="component" value="Unassembled WGS sequence"/>
</dbReference>
<keyword evidence="6 12" id="KW-0479">Metal-binding</keyword>
<evidence type="ECO:0000256" key="6">
    <source>
        <dbReference type="ARBA" id="ARBA00022723"/>
    </source>
</evidence>
<dbReference type="InterPro" id="IPR050083">
    <property type="entry name" value="HtpX_protease"/>
</dbReference>
<organism evidence="14 15">
    <name type="scientific">Mesosutterella porci</name>
    <dbReference type="NCBI Taxonomy" id="2915351"/>
    <lineage>
        <taxon>Bacteria</taxon>
        <taxon>Pseudomonadati</taxon>
        <taxon>Pseudomonadota</taxon>
        <taxon>Betaproteobacteria</taxon>
        <taxon>Burkholderiales</taxon>
        <taxon>Sutterellaceae</taxon>
        <taxon>Mesosutterella</taxon>
    </lineage>
</organism>
<evidence type="ECO:0000313" key="15">
    <source>
        <dbReference type="Proteomes" id="UP001297600"/>
    </source>
</evidence>
<feature type="transmembrane region" description="Helical" evidence="12">
    <location>
        <begin position="7"/>
        <end position="32"/>
    </location>
</feature>
<keyword evidence="10 12" id="KW-0482">Metalloprotease</keyword>
<evidence type="ECO:0000256" key="4">
    <source>
        <dbReference type="ARBA" id="ARBA00022670"/>
    </source>
</evidence>
<dbReference type="EMBL" id="JAKNCT010000011">
    <property type="protein sequence ID" value="MCG5031618.1"/>
    <property type="molecule type" value="Genomic_DNA"/>
</dbReference>
<dbReference type="InterPro" id="IPR001915">
    <property type="entry name" value="Peptidase_M48"/>
</dbReference>
<name>A0ABS9MSL8_9BURK</name>
<keyword evidence="7 12" id="KW-0378">Hydrolase</keyword>
<comment type="cofactor">
    <cofactor evidence="12">
        <name>Zn(2+)</name>
        <dbReference type="ChEBI" id="CHEBI:29105"/>
    </cofactor>
    <text evidence="12">Binds 1 zinc ion per subunit.</text>
</comment>
<dbReference type="PANTHER" id="PTHR43221">
    <property type="entry name" value="PROTEASE HTPX"/>
    <property type="match status" value="1"/>
</dbReference>
<evidence type="ECO:0000256" key="1">
    <source>
        <dbReference type="ARBA" id="ARBA00004651"/>
    </source>
</evidence>
<dbReference type="GO" id="GO:0006508">
    <property type="term" value="P:proteolysis"/>
    <property type="evidence" value="ECO:0007669"/>
    <property type="project" value="UniProtKB-KW"/>
</dbReference>
<evidence type="ECO:0000256" key="8">
    <source>
        <dbReference type="ARBA" id="ARBA00022833"/>
    </source>
</evidence>
<dbReference type="EC" id="3.4.24.-" evidence="12"/>
<feature type="domain" description="Peptidase M48" evidence="13">
    <location>
        <begin position="89"/>
        <end position="295"/>
    </location>
</feature>
<comment type="similarity">
    <text evidence="2 12">Belongs to the peptidase M48B family.</text>
</comment>
<sequence length="297" mass="31402">MLKRIGLFILTNLAIVVMLNLVLTVIGVLFGINWGDMAGQSINLSTLSVFALVVGFAGSIMSLLTSKMIVKATMGLQMIDTEHPATNLEAWLVSTVRGLAEKANVPMPEVGIYEGAPNAFATGPTKGDSLVAVSTGLLQLMNKKEVEAVLGHEMSHVANGDMVTMTLVQGVMNTFVIFLSRLVGWVVDRQVLRNESDAPGAGYYITSMILNIVLGLLAGMVVAAFSRWREYHADAGSAMLLGSPDAMIAALQRLGSITSEELPGAARGFGITGGVGSLFASHPSIEDRIAALRNLQA</sequence>
<dbReference type="PANTHER" id="PTHR43221:SF1">
    <property type="entry name" value="PROTEASE HTPX"/>
    <property type="match status" value="1"/>
</dbReference>
<keyword evidence="4 12" id="KW-0645">Protease</keyword>
<keyword evidence="11 12" id="KW-0472">Membrane</keyword>
<reference evidence="14 15" key="1">
    <citation type="submission" date="2022-02" db="EMBL/GenBank/DDBJ databases">
        <title>Mesosutterella porci, a novel member of the family Sutterellaceae from pig feces.</title>
        <authorList>
            <person name="Wylensek D."/>
            <person name="Clavel T."/>
        </authorList>
    </citation>
    <scope>NUCLEOTIDE SEQUENCE [LARGE SCALE GENOMIC DNA]</scope>
    <source>
        <strain evidence="15">oilRF-744-wt-GAM-9</strain>
    </source>
</reference>
<dbReference type="GO" id="GO:0008233">
    <property type="term" value="F:peptidase activity"/>
    <property type="evidence" value="ECO:0007669"/>
    <property type="project" value="UniProtKB-KW"/>
</dbReference>
<dbReference type="CDD" id="cd07335">
    <property type="entry name" value="M48B_HtpX_like"/>
    <property type="match status" value="1"/>
</dbReference>
<feature type="transmembrane region" description="Helical" evidence="12">
    <location>
        <begin position="162"/>
        <end position="183"/>
    </location>
</feature>
<feature type="active site" evidence="12">
    <location>
        <position position="153"/>
    </location>
</feature>
<gene>
    <name evidence="12 14" type="primary">htpX</name>
    <name evidence="14" type="ORF">MAF45_09225</name>
</gene>
<proteinExistence type="inferred from homology"/>
<feature type="binding site" evidence="12">
    <location>
        <position position="156"/>
    </location>
    <ligand>
        <name>Zn(2+)</name>
        <dbReference type="ChEBI" id="CHEBI:29105"/>
        <note>catalytic</note>
    </ligand>
</feature>
<feature type="transmembrane region" description="Helical" evidence="12">
    <location>
        <begin position="203"/>
        <end position="225"/>
    </location>
</feature>
<comment type="caution">
    <text evidence="14">The sequence shown here is derived from an EMBL/GenBank/DDBJ whole genome shotgun (WGS) entry which is preliminary data.</text>
</comment>
<keyword evidence="5 12" id="KW-0812">Transmembrane</keyword>
<evidence type="ECO:0000313" key="14">
    <source>
        <dbReference type="EMBL" id="MCG5031618.1"/>
    </source>
</evidence>
<keyword evidence="8 12" id="KW-0862">Zinc</keyword>
<feature type="binding site" evidence="12">
    <location>
        <position position="152"/>
    </location>
    <ligand>
        <name>Zn(2+)</name>
        <dbReference type="ChEBI" id="CHEBI:29105"/>
        <note>catalytic</note>
    </ligand>
</feature>
<evidence type="ECO:0000256" key="12">
    <source>
        <dbReference type="HAMAP-Rule" id="MF_00188"/>
    </source>
</evidence>
<protein>
    <recommendedName>
        <fullName evidence="12">Protease HtpX homolog</fullName>
        <ecNumber evidence="12">3.4.24.-</ecNumber>
    </recommendedName>
</protein>
<evidence type="ECO:0000256" key="2">
    <source>
        <dbReference type="ARBA" id="ARBA00009779"/>
    </source>
</evidence>
<keyword evidence="9 12" id="KW-1133">Transmembrane helix</keyword>
<accession>A0ABS9MSL8</accession>
<evidence type="ECO:0000256" key="5">
    <source>
        <dbReference type="ARBA" id="ARBA00022692"/>
    </source>
</evidence>
<evidence type="ECO:0000256" key="3">
    <source>
        <dbReference type="ARBA" id="ARBA00022475"/>
    </source>
</evidence>
<evidence type="ECO:0000256" key="11">
    <source>
        <dbReference type="ARBA" id="ARBA00023136"/>
    </source>
</evidence>
<evidence type="ECO:0000256" key="10">
    <source>
        <dbReference type="ARBA" id="ARBA00023049"/>
    </source>
</evidence>
<feature type="binding site" evidence="12">
    <location>
        <position position="230"/>
    </location>
    <ligand>
        <name>Zn(2+)</name>
        <dbReference type="ChEBI" id="CHEBI:29105"/>
        <note>catalytic</note>
    </ligand>
</feature>
<dbReference type="RefSeq" id="WP_237979786.1">
    <property type="nucleotide sequence ID" value="NZ_JAKNCT010000011.1"/>
</dbReference>
<evidence type="ECO:0000256" key="7">
    <source>
        <dbReference type="ARBA" id="ARBA00022801"/>
    </source>
</evidence>
<dbReference type="HAMAP" id="MF_00188">
    <property type="entry name" value="Pept_M48_protease_HtpX"/>
    <property type="match status" value="1"/>
</dbReference>
<evidence type="ECO:0000259" key="13">
    <source>
        <dbReference type="Pfam" id="PF01435"/>
    </source>
</evidence>
<dbReference type="InterPro" id="IPR022919">
    <property type="entry name" value="Pept_M48_protease_HtpX"/>
</dbReference>
<evidence type="ECO:0000256" key="9">
    <source>
        <dbReference type="ARBA" id="ARBA00022989"/>
    </source>
</evidence>
<dbReference type="Gene3D" id="3.30.2010.10">
    <property type="entry name" value="Metalloproteases ('zincins'), catalytic domain"/>
    <property type="match status" value="1"/>
</dbReference>
<keyword evidence="3 12" id="KW-1003">Cell membrane</keyword>
<dbReference type="Pfam" id="PF01435">
    <property type="entry name" value="Peptidase_M48"/>
    <property type="match status" value="1"/>
</dbReference>
<keyword evidence="15" id="KW-1185">Reference proteome</keyword>